<evidence type="ECO:0000313" key="2">
    <source>
        <dbReference type="EMBL" id="PCH40597.1"/>
    </source>
</evidence>
<reference evidence="2 3" key="1">
    <citation type="journal article" date="2012" name="Science">
        <title>The Paleozoic origin of enzymatic lignin decomposition reconstructed from 31 fungal genomes.</title>
        <authorList>
            <person name="Floudas D."/>
            <person name="Binder M."/>
            <person name="Riley R."/>
            <person name="Barry K."/>
            <person name="Blanchette R.A."/>
            <person name="Henrissat B."/>
            <person name="Martinez A.T."/>
            <person name="Otillar R."/>
            <person name="Spatafora J.W."/>
            <person name="Yadav J.S."/>
            <person name="Aerts A."/>
            <person name="Benoit I."/>
            <person name="Boyd A."/>
            <person name="Carlson A."/>
            <person name="Copeland A."/>
            <person name="Coutinho P.M."/>
            <person name="de Vries R.P."/>
            <person name="Ferreira P."/>
            <person name="Findley K."/>
            <person name="Foster B."/>
            <person name="Gaskell J."/>
            <person name="Glotzer D."/>
            <person name="Gorecki P."/>
            <person name="Heitman J."/>
            <person name="Hesse C."/>
            <person name="Hori C."/>
            <person name="Igarashi K."/>
            <person name="Jurgens J.A."/>
            <person name="Kallen N."/>
            <person name="Kersten P."/>
            <person name="Kohler A."/>
            <person name="Kuees U."/>
            <person name="Kumar T.K.A."/>
            <person name="Kuo A."/>
            <person name="LaButti K."/>
            <person name="Larrondo L.F."/>
            <person name="Lindquist E."/>
            <person name="Ling A."/>
            <person name="Lombard V."/>
            <person name="Lucas S."/>
            <person name="Lundell T."/>
            <person name="Martin R."/>
            <person name="McLaughlin D.J."/>
            <person name="Morgenstern I."/>
            <person name="Morin E."/>
            <person name="Murat C."/>
            <person name="Nagy L.G."/>
            <person name="Nolan M."/>
            <person name="Ohm R.A."/>
            <person name="Patyshakuliyeva A."/>
            <person name="Rokas A."/>
            <person name="Ruiz-Duenas F.J."/>
            <person name="Sabat G."/>
            <person name="Salamov A."/>
            <person name="Samejima M."/>
            <person name="Schmutz J."/>
            <person name="Slot J.C."/>
            <person name="St John F."/>
            <person name="Stenlid J."/>
            <person name="Sun H."/>
            <person name="Sun S."/>
            <person name="Syed K."/>
            <person name="Tsang A."/>
            <person name="Wiebenga A."/>
            <person name="Young D."/>
            <person name="Pisabarro A."/>
            <person name="Eastwood D.C."/>
            <person name="Martin F."/>
            <person name="Cullen D."/>
            <person name="Grigoriev I.V."/>
            <person name="Hibbett D.S."/>
        </authorList>
    </citation>
    <scope>NUCLEOTIDE SEQUENCE [LARGE SCALE GENOMIC DNA]</scope>
    <source>
        <strain evidence="2 3">MD-104</strain>
    </source>
</reference>
<evidence type="ECO:0000256" key="1">
    <source>
        <dbReference type="SAM" id="MobiDB-lite"/>
    </source>
</evidence>
<dbReference type="AlphaFoldDB" id="A0A2H3JWQ6"/>
<protein>
    <submittedName>
        <fullName evidence="2">Uncharacterized protein</fullName>
    </submittedName>
</protein>
<keyword evidence="3" id="KW-1185">Reference proteome</keyword>
<feature type="compositionally biased region" description="Low complexity" evidence="1">
    <location>
        <begin position="215"/>
        <end position="235"/>
    </location>
</feature>
<feature type="region of interest" description="Disordered" evidence="1">
    <location>
        <begin position="135"/>
        <end position="178"/>
    </location>
</feature>
<dbReference type="EMBL" id="KB468053">
    <property type="protein sequence ID" value="PCH40597.1"/>
    <property type="molecule type" value="Genomic_DNA"/>
</dbReference>
<feature type="region of interest" description="Disordered" evidence="1">
    <location>
        <begin position="207"/>
        <end position="252"/>
    </location>
</feature>
<organism evidence="2 3">
    <name type="scientific">Wolfiporia cocos (strain MD-104)</name>
    <name type="common">Brown rot fungus</name>
    <dbReference type="NCBI Taxonomy" id="742152"/>
    <lineage>
        <taxon>Eukaryota</taxon>
        <taxon>Fungi</taxon>
        <taxon>Dikarya</taxon>
        <taxon>Basidiomycota</taxon>
        <taxon>Agaricomycotina</taxon>
        <taxon>Agaricomycetes</taxon>
        <taxon>Polyporales</taxon>
        <taxon>Phaeolaceae</taxon>
        <taxon>Wolfiporia</taxon>
    </lineage>
</organism>
<accession>A0A2H3JWQ6</accession>
<proteinExistence type="predicted"/>
<name>A0A2H3JWQ6_WOLCO</name>
<gene>
    <name evidence="2" type="ORF">WOLCODRAFT_143161</name>
</gene>
<dbReference type="Proteomes" id="UP000218811">
    <property type="component" value="Unassembled WGS sequence"/>
</dbReference>
<sequence>MAITRPYLQRCGKIARQRPASQKGYSLYYAFSDELSDPTNEHFLSVETPHLWLIAPGFQLFREWSGVKEEADSEVEGIDPGVITGASLQILRQCRALIVGPLLAEDPFFSLDNAPAWLGTRAMRHVTAREASRMLAASRSDPLRQYATRSASSPPRDSGVRTASRQSRAASQWLSSSPIPSPCDVYSAQPVLPDLSLLLAGARKRSRSEASLATSPPSSRPSSPWSPNETIIISSSDDESGPPHPVSAQHQRMQAEVIEISSDEDTPSDRRKAASCLYGMKRSQSPNPALIDSDDNETSHACSVVQSTRRHYEGHSSANYVPFCIY</sequence>
<evidence type="ECO:0000313" key="3">
    <source>
        <dbReference type="Proteomes" id="UP000218811"/>
    </source>
</evidence>
<feature type="compositionally biased region" description="Polar residues" evidence="1">
    <location>
        <begin position="147"/>
        <end position="178"/>
    </location>
</feature>